<evidence type="ECO:0000313" key="3">
    <source>
        <dbReference type="Proteomes" id="UP000823775"/>
    </source>
</evidence>
<feature type="compositionally biased region" description="Basic and acidic residues" evidence="1">
    <location>
        <begin position="231"/>
        <end position="247"/>
    </location>
</feature>
<keyword evidence="3" id="KW-1185">Reference proteome</keyword>
<dbReference type="EMBL" id="JACEIK010002019">
    <property type="protein sequence ID" value="MCD9558489.1"/>
    <property type="molecule type" value="Genomic_DNA"/>
</dbReference>
<feature type="region of interest" description="Disordered" evidence="1">
    <location>
        <begin position="231"/>
        <end position="257"/>
    </location>
</feature>
<reference evidence="2 3" key="1">
    <citation type="journal article" date="2021" name="BMC Genomics">
        <title>Datura genome reveals duplications of psychoactive alkaloid biosynthetic genes and high mutation rate following tissue culture.</title>
        <authorList>
            <person name="Rajewski A."/>
            <person name="Carter-House D."/>
            <person name="Stajich J."/>
            <person name="Litt A."/>
        </authorList>
    </citation>
    <scope>NUCLEOTIDE SEQUENCE [LARGE SCALE GENOMIC DNA]</scope>
    <source>
        <strain evidence="2">AR-01</strain>
    </source>
</reference>
<name>A0ABS8UHY2_DATST</name>
<gene>
    <name evidence="2" type="ORF">HAX54_015876</name>
</gene>
<organism evidence="2 3">
    <name type="scientific">Datura stramonium</name>
    <name type="common">Jimsonweed</name>
    <name type="synonym">Common thornapple</name>
    <dbReference type="NCBI Taxonomy" id="4076"/>
    <lineage>
        <taxon>Eukaryota</taxon>
        <taxon>Viridiplantae</taxon>
        <taxon>Streptophyta</taxon>
        <taxon>Embryophyta</taxon>
        <taxon>Tracheophyta</taxon>
        <taxon>Spermatophyta</taxon>
        <taxon>Magnoliopsida</taxon>
        <taxon>eudicotyledons</taxon>
        <taxon>Gunneridae</taxon>
        <taxon>Pentapetalae</taxon>
        <taxon>asterids</taxon>
        <taxon>lamiids</taxon>
        <taxon>Solanales</taxon>
        <taxon>Solanaceae</taxon>
        <taxon>Solanoideae</taxon>
        <taxon>Datureae</taxon>
        <taxon>Datura</taxon>
    </lineage>
</organism>
<dbReference type="Proteomes" id="UP000823775">
    <property type="component" value="Unassembled WGS sequence"/>
</dbReference>
<accession>A0ABS8UHY2</accession>
<proteinExistence type="predicted"/>
<evidence type="ECO:0000313" key="2">
    <source>
        <dbReference type="EMBL" id="MCD9558489.1"/>
    </source>
</evidence>
<protein>
    <submittedName>
        <fullName evidence="2">Uncharacterized protein</fullName>
    </submittedName>
</protein>
<sequence>MSSLAHDNMLDNLDFREPARERIMVLIKLSDSSEVSKGNYHLPEEEKETAAVHSFFRCETEENSTAVLDVSTEEFTQNLCASRDLEARMHTQTVLSMNDFNVKGNSQPEEDLLFEKDPLNSFKVITANTFPDSITHFLVSESGSLNSTAAEADFGCILPISCSSTSTYEDQDQKTSITDKAISKLGASSRGSWNLMNLVALWSHLLFLHQKAWRRSHLIFGDIDDCCDTEPRYTESTSSDHKEKEDFPPASSGSLDF</sequence>
<comment type="caution">
    <text evidence="2">The sequence shown here is derived from an EMBL/GenBank/DDBJ whole genome shotgun (WGS) entry which is preliminary data.</text>
</comment>
<evidence type="ECO:0000256" key="1">
    <source>
        <dbReference type="SAM" id="MobiDB-lite"/>
    </source>
</evidence>